<keyword evidence="2" id="KW-1185">Reference proteome</keyword>
<organism evidence="1 2">
    <name type="scientific">Prosthecobacter fluviatilis</name>
    <dbReference type="NCBI Taxonomy" id="445931"/>
    <lineage>
        <taxon>Bacteria</taxon>
        <taxon>Pseudomonadati</taxon>
        <taxon>Verrucomicrobiota</taxon>
        <taxon>Verrucomicrobiia</taxon>
        <taxon>Verrucomicrobiales</taxon>
        <taxon>Verrucomicrobiaceae</taxon>
        <taxon>Prosthecobacter</taxon>
    </lineage>
</organism>
<protein>
    <recommendedName>
        <fullName evidence="3">Outer membrane protein</fullName>
    </recommendedName>
</protein>
<sequence>MKSCLMVLMSLGVTVSGVAEDIKGDPLQSPSIVLCLRPLRLAEQPGLPEAVETVRRLTTVAQKQEGLPKRAVEALVLIFTDLFSREHELAAAEKALALAERQATAKELLATRTETVGSPLSGPNPRLAAMYRKEAAATRSAATRRHEVALKVLKEKIVAYNVSVGYFQSQGSTDVVIALASSLFAVVDRHLPGFDFKPTVSREWLVRQKSLQA</sequence>
<dbReference type="EMBL" id="JBHSMQ010000004">
    <property type="protein sequence ID" value="MFC5455936.1"/>
    <property type="molecule type" value="Genomic_DNA"/>
</dbReference>
<reference evidence="2" key="1">
    <citation type="journal article" date="2019" name="Int. J. Syst. Evol. Microbiol.">
        <title>The Global Catalogue of Microorganisms (GCM) 10K type strain sequencing project: providing services to taxonomists for standard genome sequencing and annotation.</title>
        <authorList>
            <consortium name="The Broad Institute Genomics Platform"/>
            <consortium name="The Broad Institute Genome Sequencing Center for Infectious Disease"/>
            <person name="Wu L."/>
            <person name="Ma J."/>
        </authorList>
    </citation>
    <scope>NUCLEOTIDE SEQUENCE [LARGE SCALE GENOMIC DNA]</scope>
    <source>
        <strain evidence="2">CGMCC 4.1469</strain>
    </source>
</reference>
<comment type="caution">
    <text evidence="1">The sequence shown here is derived from an EMBL/GenBank/DDBJ whole genome shotgun (WGS) entry which is preliminary data.</text>
</comment>
<dbReference type="Proteomes" id="UP001596052">
    <property type="component" value="Unassembled WGS sequence"/>
</dbReference>
<dbReference type="RefSeq" id="WP_377167578.1">
    <property type="nucleotide sequence ID" value="NZ_JBHSMQ010000004.1"/>
</dbReference>
<accession>A0ABW0KSG8</accession>
<evidence type="ECO:0008006" key="3">
    <source>
        <dbReference type="Google" id="ProtNLM"/>
    </source>
</evidence>
<proteinExistence type="predicted"/>
<evidence type="ECO:0000313" key="2">
    <source>
        <dbReference type="Proteomes" id="UP001596052"/>
    </source>
</evidence>
<name>A0ABW0KSG8_9BACT</name>
<evidence type="ECO:0000313" key="1">
    <source>
        <dbReference type="EMBL" id="MFC5455936.1"/>
    </source>
</evidence>
<gene>
    <name evidence="1" type="ORF">ACFQDI_13810</name>
</gene>